<evidence type="ECO:0000256" key="1">
    <source>
        <dbReference type="SAM" id="SignalP"/>
    </source>
</evidence>
<proteinExistence type="predicted"/>
<accession>A0A8B8C442</accession>
<dbReference type="OrthoDB" id="6188691at2759"/>
<dbReference type="GeneID" id="111115874"/>
<evidence type="ECO:0000313" key="3">
    <source>
        <dbReference type="RefSeq" id="XP_022310468.1"/>
    </source>
</evidence>
<feature type="signal peptide" evidence="1">
    <location>
        <begin position="1"/>
        <end position="20"/>
    </location>
</feature>
<evidence type="ECO:0000313" key="2">
    <source>
        <dbReference type="Proteomes" id="UP000694844"/>
    </source>
</evidence>
<keyword evidence="2" id="KW-1185">Reference proteome</keyword>
<feature type="chain" id="PRO_5034957550" evidence="1">
    <location>
        <begin position="21"/>
        <end position="112"/>
    </location>
</feature>
<sequence length="112" mass="12139">MRINIVGVLALSVFVGLCAAQCMIHQSQPSTHGHSHHCNLHGVVLSEGESYVNTTTCMKCHCGADHNVYCCAMLFHYMVPDGCVVNVKDCIQEIVYESDGSPCQALAAISRK</sequence>
<name>A0A8B8C442_CRAVI</name>
<reference evidence="3" key="1">
    <citation type="submission" date="2025-08" db="UniProtKB">
        <authorList>
            <consortium name="RefSeq"/>
        </authorList>
    </citation>
    <scope>IDENTIFICATION</scope>
    <source>
        <tissue evidence="3">Whole sample</tissue>
    </source>
</reference>
<dbReference type="Proteomes" id="UP000694844">
    <property type="component" value="Chromosome 9"/>
</dbReference>
<keyword evidence="1" id="KW-0732">Signal</keyword>
<dbReference type="KEGG" id="cvn:111115874"/>
<dbReference type="RefSeq" id="XP_022310468.1">
    <property type="nucleotide sequence ID" value="XM_022454760.1"/>
</dbReference>
<gene>
    <name evidence="3" type="primary">LOC111115874</name>
</gene>
<protein>
    <submittedName>
        <fullName evidence="3">Uncharacterized protein LOC111115874</fullName>
    </submittedName>
</protein>
<organism evidence="2 3">
    <name type="scientific">Crassostrea virginica</name>
    <name type="common">Eastern oyster</name>
    <dbReference type="NCBI Taxonomy" id="6565"/>
    <lineage>
        <taxon>Eukaryota</taxon>
        <taxon>Metazoa</taxon>
        <taxon>Spiralia</taxon>
        <taxon>Lophotrochozoa</taxon>
        <taxon>Mollusca</taxon>
        <taxon>Bivalvia</taxon>
        <taxon>Autobranchia</taxon>
        <taxon>Pteriomorphia</taxon>
        <taxon>Ostreida</taxon>
        <taxon>Ostreoidea</taxon>
        <taxon>Ostreidae</taxon>
        <taxon>Crassostrea</taxon>
    </lineage>
</organism>
<dbReference type="AlphaFoldDB" id="A0A8B8C442"/>